<dbReference type="SUPFAM" id="SSF54928">
    <property type="entry name" value="RNA-binding domain, RBD"/>
    <property type="match status" value="1"/>
</dbReference>
<dbReference type="OrthoDB" id="417481at2759"/>
<reference evidence="3 4" key="1">
    <citation type="journal article" date="2019" name="Sci. Rep.">
        <title>A multi-omics analysis of the grapevine pathogen Lasiodiplodia theobromae reveals that temperature affects the expression of virulence- and pathogenicity-related genes.</title>
        <authorList>
            <person name="Felix C."/>
            <person name="Meneses R."/>
            <person name="Goncalves M.F.M."/>
            <person name="Tilleman L."/>
            <person name="Duarte A.S."/>
            <person name="Jorrin-Novo J.V."/>
            <person name="Van de Peer Y."/>
            <person name="Deforce D."/>
            <person name="Van Nieuwerburgh F."/>
            <person name="Esteves A.C."/>
            <person name="Alves A."/>
        </authorList>
    </citation>
    <scope>NUCLEOTIDE SEQUENCE [LARGE SCALE GENOMIC DNA]</scope>
    <source>
        <strain evidence="3 4">LA-SOL3</strain>
    </source>
</reference>
<dbReference type="InterPro" id="IPR035979">
    <property type="entry name" value="RBD_domain_sf"/>
</dbReference>
<feature type="compositionally biased region" description="Low complexity" evidence="1">
    <location>
        <begin position="296"/>
        <end position="306"/>
    </location>
</feature>
<dbReference type="EMBL" id="VCHE01000020">
    <property type="protein sequence ID" value="KAB2577017.1"/>
    <property type="molecule type" value="Genomic_DNA"/>
</dbReference>
<organism evidence="3 4">
    <name type="scientific">Lasiodiplodia theobromae</name>
    <dbReference type="NCBI Taxonomy" id="45133"/>
    <lineage>
        <taxon>Eukaryota</taxon>
        <taxon>Fungi</taxon>
        <taxon>Dikarya</taxon>
        <taxon>Ascomycota</taxon>
        <taxon>Pezizomycotina</taxon>
        <taxon>Dothideomycetes</taxon>
        <taxon>Dothideomycetes incertae sedis</taxon>
        <taxon>Botryosphaeriales</taxon>
        <taxon>Botryosphaeriaceae</taxon>
        <taxon>Lasiodiplodia</taxon>
    </lineage>
</organism>
<evidence type="ECO:0000256" key="1">
    <source>
        <dbReference type="SAM" id="MobiDB-lite"/>
    </source>
</evidence>
<gene>
    <name evidence="3" type="primary">mei2</name>
    <name evidence="3" type="ORF">DBV05_g4423</name>
</gene>
<dbReference type="GO" id="GO:0003676">
    <property type="term" value="F:nucleic acid binding"/>
    <property type="evidence" value="ECO:0007669"/>
    <property type="project" value="InterPro"/>
</dbReference>
<accession>A0A5N5DH35</accession>
<proteinExistence type="predicted"/>
<dbReference type="Pfam" id="PF04059">
    <property type="entry name" value="RRM_2"/>
    <property type="match status" value="1"/>
</dbReference>
<protein>
    <submittedName>
        <fullName evidence="3">Meiosis protein mei2</fullName>
    </submittedName>
</protein>
<dbReference type="AlphaFoldDB" id="A0A5N5DH35"/>
<sequence length="518" mass="58078">MPASTFLGSGSSSSPPFSVPGQSDVGPPVFPEVAPHQLAPDTETTTLHALVRTLSDQSNAKFSTDSASGPTRYVKLEFSGGKDAAFFHATKMMELPSDAVVFEFDQLSQAEAALQAKNELDSEGHARFIKVAEYGHLLRSSHPSKQVFNKFEGQIIVHITHDREDFGETVETPEPYFAMLAWMDQWLGSDSQRAVVCTGLTANAVGYGIQFRMELDSLSFTDYLVNGWSAPRKIKDHDFFAQVEPFQPVGYEPMPVVQRGGPSYQRFIQRGNVPGAMQLQVYVPGGPVQPHRERGYSGPRRSSFGSGRRDDQNNAIDVEKIRRGLDVRTTVMLRNIPNQMTTYDLQALLNTWVRGKFDFLYLRIDFANMCNVGYAFVNFDMPMTIVEVKQKLDAHGWPGHLGSTKRAAMSYATVQGVESLVEKFRNSSVMLELPNCRPRLFWTFQDFPDPLLLPLVGSEKEFPKSNNEAKLARSRQNAETQGLYPAHSRDEFRHNYTHSQFDRGNPNGLYSAGRANYY</sequence>
<keyword evidence="4" id="KW-1185">Reference proteome</keyword>
<name>A0A5N5DH35_9PEZI</name>
<feature type="domain" description="Mei2-like C-terminal RNA recognition motif" evidence="2">
    <location>
        <begin position="328"/>
        <end position="425"/>
    </location>
</feature>
<dbReference type="Proteomes" id="UP000325902">
    <property type="component" value="Unassembled WGS sequence"/>
</dbReference>
<comment type="caution">
    <text evidence="3">The sequence shown here is derived from an EMBL/GenBank/DDBJ whole genome shotgun (WGS) entry which is preliminary data.</text>
</comment>
<feature type="region of interest" description="Disordered" evidence="1">
    <location>
        <begin position="1"/>
        <end position="35"/>
    </location>
</feature>
<evidence type="ECO:0000313" key="3">
    <source>
        <dbReference type="EMBL" id="KAB2577017.1"/>
    </source>
</evidence>
<dbReference type="InterPro" id="IPR007201">
    <property type="entry name" value="Mei2-like_Rrm_C"/>
</dbReference>
<evidence type="ECO:0000313" key="4">
    <source>
        <dbReference type="Proteomes" id="UP000325902"/>
    </source>
</evidence>
<feature type="compositionally biased region" description="Low complexity" evidence="1">
    <location>
        <begin position="8"/>
        <end position="23"/>
    </location>
</feature>
<feature type="region of interest" description="Disordered" evidence="1">
    <location>
        <begin position="289"/>
        <end position="313"/>
    </location>
</feature>
<evidence type="ECO:0000259" key="2">
    <source>
        <dbReference type="Pfam" id="PF04059"/>
    </source>
</evidence>